<evidence type="ECO:0000313" key="10">
    <source>
        <dbReference type="EMBL" id="OWP50862.1"/>
    </source>
</evidence>
<dbReference type="SUPFAM" id="SSF55785">
    <property type="entry name" value="PYP-like sensor domain (PAS domain)"/>
    <property type="match status" value="1"/>
</dbReference>
<evidence type="ECO:0000313" key="11">
    <source>
        <dbReference type="Proteomes" id="UP000198145"/>
    </source>
</evidence>
<dbReference type="InterPro" id="IPR016032">
    <property type="entry name" value="Sig_transdc_resp-reg_C-effctor"/>
</dbReference>
<keyword evidence="1" id="KW-0808">Transferase</keyword>
<dbReference type="SUPFAM" id="SSF46894">
    <property type="entry name" value="C-terminal effector domain of the bipartite response regulators"/>
    <property type="match status" value="1"/>
</dbReference>
<keyword evidence="5" id="KW-0597">Phosphoprotein</keyword>
<proteinExistence type="predicted"/>
<dbReference type="InterPro" id="IPR000700">
    <property type="entry name" value="PAS-assoc_C"/>
</dbReference>
<dbReference type="eggNOG" id="COG2197">
    <property type="taxonomic scope" value="Bacteria"/>
</dbReference>
<dbReference type="PROSITE" id="PS50110">
    <property type="entry name" value="RESPONSE_REGULATORY"/>
    <property type="match status" value="1"/>
</dbReference>
<gene>
    <name evidence="10" type="ORF">CEG18_08265</name>
</gene>
<evidence type="ECO:0000259" key="9">
    <source>
        <dbReference type="PROSITE" id="PS50113"/>
    </source>
</evidence>
<evidence type="ECO:0008006" key="12">
    <source>
        <dbReference type="Google" id="ProtNLM"/>
    </source>
</evidence>
<keyword evidence="2" id="KW-0805">Transcription regulation</keyword>
<evidence type="ECO:0000256" key="1">
    <source>
        <dbReference type="ARBA" id="ARBA00022777"/>
    </source>
</evidence>
<keyword evidence="3" id="KW-0238">DNA-binding</keyword>
<dbReference type="NCBIfam" id="TIGR00229">
    <property type="entry name" value="sensory_box"/>
    <property type="match status" value="1"/>
</dbReference>
<dbReference type="CDD" id="cd06170">
    <property type="entry name" value="LuxR_C_like"/>
    <property type="match status" value="1"/>
</dbReference>
<name>A0A246F962_PSENT</name>
<organism evidence="10 11">
    <name type="scientific">Pseudomonas nitroreducens</name>
    <dbReference type="NCBI Taxonomy" id="46680"/>
    <lineage>
        <taxon>Bacteria</taxon>
        <taxon>Pseudomonadati</taxon>
        <taxon>Pseudomonadota</taxon>
        <taxon>Gammaproteobacteria</taxon>
        <taxon>Pseudomonadales</taxon>
        <taxon>Pseudomonadaceae</taxon>
        <taxon>Pseudomonas</taxon>
    </lineage>
</organism>
<dbReference type="SMART" id="SM00421">
    <property type="entry name" value="HTH_LUXR"/>
    <property type="match status" value="1"/>
</dbReference>
<dbReference type="CDD" id="cd00130">
    <property type="entry name" value="PAS"/>
    <property type="match status" value="1"/>
</dbReference>
<dbReference type="Pfam" id="PF00072">
    <property type="entry name" value="Response_reg"/>
    <property type="match status" value="1"/>
</dbReference>
<feature type="domain" description="PAC" evidence="9">
    <location>
        <begin position="291"/>
        <end position="346"/>
    </location>
</feature>
<feature type="domain" description="PAS" evidence="8">
    <location>
        <begin position="220"/>
        <end position="276"/>
    </location>
</feature>
<feature type="domain" description="HTH luxR-type" evidence="6">
    <location>
        <begin position="135"/>
        <end position="200"/>
    </location>
</feature>
<feature type="domain" description="Response regulatory" evidence="7">
    <location>
        <begin position="3"/>
        <end position="118"/>
    </location>
</feature>
<dbReference type="Gene3D" id="3.40.50.2300">
    <property type="match status" value="1"/>
</dbReference>
<dbReference type="SMART" id="SM00448">
    <property type="entry name" value="REC"/>
    <property type="match status" value="1"/>
</dbReference>
<dbReference type="PANTHER" id="PTHR43214:SF41">
    <property type="entry name" value="NITRATE_NITRITE RESPONSE REGULATOR PROTEIN NARP"/>
    <property type="match status" value="1"/>
</dbReference>
<feature type="modified residue" description="4-aspartylphosphate" evidence="5">
    <location>
        <position position="53"/>
    </location>
</feature>
<dbReference type="Gene3D" id="3.30.450.20">
    <property type="entry name" value="PAS domain"/>
    <property type="match status" value="1"/>
</dbReference>
<sequence length="562" mass="62159">MSRIVVADPQPFIREALRQRLAQAGHEVVGETGDGREALALVQRLHPDLLLLDLELPRLGGLELLRRLRSDKARLKTLVFTQLSGAHYHELSQQAGACGYVHKGDLPAELDEAVKLVLSGRKIFPAGHNGVAGEGLPLGEAITPRELTVLQYLAQGYRIKDIADELAISDRTVSTYKTRLLEKTRTDSLIDLVAAAQVRGLLSDQQVQYLTRQSAAATDKAQDIEQLLQLLPNGASLWSVDGVLLACNQRYADLHGHSQAELVGLPFSQMNLVDPQQIARSHREFLEGATSGLPFSLVASGKIEGETRIYRLIGLPIHEDDGSMVGVFCYYVDITDNEHFVERLQEAKVYLESLFASRAAYLLASGHELLRDLEAISRLFAGFQAKHPADASLEALPLHLTKMRETIEVLVELIELDRGTPLTMPRPDELNHLTREALGACDPQPSFQADPEDRWAWIDPSRYRRLLVVLLRGLHRAQLPALAIGAQGCALPQAEVEWRLTIRSARGEPVQPLLAALADQARIQLAQRLCRLLHGELKLGSETEPDLVALIQLKLPKGNTRH</sequence>
<dbReference type="PROSITE" id="PS50113">
    <property type="entry name" value="PAC"/>
    <property type="match status" value="1"/>
</dbReference>
<dbReference type="PANTHER" id="PTHR43214">
    <property type="entry name" value="TWO-COMPONENT RESPONSE REGULATOR"/>
    <property type="match status" value="1"/>
</dbReference>
<evidence type="ECO:0000256" key="5">
    <source>
        <dbReference type="PROSITE-ProRule" id="PRU00169"/>
    </source>
</evidence>
<dbReference type="PROSITE" id="PS50043">
    <property type="entry name" value="HTH_LUXR_2"/>
    <property type="match status" value="1"/>
</dbReference>
<evidence type="ECO:0000256" key="4">
    <source>
        <dbReference type="ARBA" id="ARBA00023163"/>
    </source>
</evidence>
<dbReference type="InterPro" id="IPR000014">
    <property type="entry name" value="PAS"/>
</dbReference>
<accession>A0A246F962</accession>
<dbReference type="InterPro" id="IPR035965">
    <property type="entry name" value="PAS-like_dom_sf"/>
</dbReference>
<dbReference type="InterPro" id="IPR011006">
    <property type="entry name" value="CheY-like_superfamily"/>
</dbReference>
<dbReference type="InterPro" id="IPR000792">
    <property type="entry name" value="Tscrpt_reg_LuxR_C"/>
</dbReference>
<dbReference type="Proteomes" id="UP000198145">
    <property type="component" value="Unassembled WGS sequence"/>
</dbReference>
<evidence type="ECO:0000259" key="6">
    <source>
        <dbReference type="PROSITE" id="PS50043"/>
    </source>
</evidence>
<dbReference type="GO" id="GO:0000160">
    <property type="term" value="P:phosphorelay signal transduction system"/>
    <property type="evidence" value="ECO:0007669"/>
    <property type="project" value="InterPro"/>
</dbReference>
<dbReference type="Gene3D" id="1.10.10.10">
    <property type="entry name" value="Winged helix-like DNA-binding domain superfamily/Winged helix DNA-binding domain"/>
    <property type="match status" value="1"/>
</dbReference>
<dbReference type="EMBL" id="NJBA01000003">
    <property type="protein sequence ID" value="OWP50862.1"/>
    <property type="molecule type" value="Genomic_DNA"/>
</dbReference>
<evidence type="ECO:0000256" key="2">
    <source>
        <dbReference type="ARBA" id="ARBA00023015"/>
    </source>
</evidence>
<dbReference type="InterPro" id="IPR001789">
    <property type="entry name" value="Sig_transdc_resp-reg_receiver"/>
</dbReference>
<dbReference type="InterPro" id="IPR039420">
    <property type="entry name" value="WalR-like"/>
</dbReference>
<reference evidence="10 11" key="1">
    <citation type="submission" date="2017-06" db="EMBL/GenBank/DDBJ databases">
        <title>Draft genome of Pseudomonas nitroreducens DF05.</title>
        <authorList>
            <person name="Iyer R."/>
        </authorList>
    </citation>
    <scope>NUCLEOTIDE SEQUENCE [LARGE SCALE GENOMIC DNA]</scope>
    <source>
        <strain evidence="10 11">DF05</strain>
    </source>
</reference>
<dbReference type="Pfam" id="PF08448">
    <property type="entry name" value="PAS_4"/>
    <property type="match status" value="1"/>
</dbReference>
<dbReference type="Pfam" id="PF00196">
    <property type="entry name" value="GerE"/>
    <property type="match status" value="1"/>
</dbReference>
<evidence type="ECO:0000259" key="8">
    <source>
        <dbReference type="PROSITE" id="PS50112"/>
    </source>
</evidence>
<keyword evidence="1" id="KW-0418">Kinase</keyword>
<evidence type="ECO:0000259" key="7">
    <source>
        <dbReference type="PROSITE" id="PS50110"/>
    </source>
</evidence>
<dbReference type="InterPro" id="IPR036388">
    <property type="entry name" value="WH-like_DNA-bd_sf"/>
</dbReference>
<dbReference type="GO" id="GO:0006355">
    <property type="term" value="P:regulation of DNA-templated transcription"/>
    <property type="evidence" value="ECO:0007669"/>
    <property type="project" value="InterPro"/>
</dbReference>
<dbReference type="SUPFAM" id="SSF52172">
    <property type="entry name" value="CheY-like"/>
    <property type="match status" value="1"/>
</dbReference>
<dbReference type="GO" id="GO:0016301">
    <property type="term" value="F:kinase activity"/>
    <property type="evidence" value="ECO:0007669"/>
    <property type="project" value="UniProtKB-KW"/>
</dbReference>
<protein>
    <recommendedName>
        <fullName evidence="12">Response regulator</fullName>
    </recommendedName>
</protein>
<dbReference type="AlphaFoldDB" id="A0A246F962"/>
<dbReference type="PRINTS" id="PR00038">
    <property type="entry name" value="HTHLUXR"/>
</dbReference>
<dbReference type="RefSeq" id="WP_088417064.1">
    <property type="nucleotide sequence ID" value="NZ_NJBA01000003.1"/>
</dbReference>
<dbReference type="InterPro" id="IPR013656">
    <property type="entry name" value="PAS_4"/>
</dbReference>
<dbReference type="PROSITE" id="PS50112">
    <property type="entry name" value="PAS"/>
    <property type="match status" value="1"/>
</dbReference>
<dbReference type="GO" id="GO:0003677">
    <property type="term" value="F:DNA binding"/>
    <property type="evidence" value="ECO:0007669"/>
    <property type="project" value="UniProtKB-KW"/>
</dbReference>
<keyword evidence="4" id="KW-0804">Transcription</keyword>
<evidence type="ECO:0000256" key="3">
    <source>
        <dbReference type="ARBA" id="ARBA00023125"/>
    </source>
</evidence>
<comment type="caution">
    <text evidence="10">The sequence shown here is derived from an EMBL/GenBank/DDBJ whole genome shotgun (WGS) entry which is preliminary data.</text>
</comment>